<dbReference type="KEGG" id="spol:FH971_15680"/>
<dbReference type="GO" id="GO:0005737">
    <property type="term" value="C:cytoplasm"/>
    <property type="evidence" value="ECO:0007669"/>
    <property type="project" value="TreeGrafter"/>
</dbReference>
<dbReference type="GO" id="GO:0016791">
    <property type="term" value="F:phosphatase activity"/>
    <property type="evidence" value="ECO:0007669"/>
    <property type="project" value="TreeGrafter"/>
</dbReference>
<gene>
    <name evidence="1" type="ORF">FH971_15680</name>
</gene>
<dbReference type="EMBL" id="CP041036">
    <property type="protein sequence ID" value="QDE32277.1"/>
    <property type="molecule type" value="Genomic_DNA"/>
</dbReference>
<dbReference type="InterPro" id="IPR013078">
    <property type="entry name" value="His_Pase_superF_clade-1"/>
</dbReference>
<dbReference type="Proteomes" id="UP000319809">
    <property type="component" value="Chromosome"/>
</dbReference>
<evidence type="ECO:0000313" key="2">
    <source>
        <dbReference type="Proteomes" id="UP000319809"/>
    </source>
</evidence>
<accession>A0A4Y5YHY4</accession>
<dbReference type="CDD" id="cd07067">
    <property type="entry name" value="HP_PGM_like"/>
    <property type="match status" value="1"/>
</dbReference>
<dbReference type="InterPro" id="IPR050275">
    <property type="entry name" value="PGM_Phosphatase"/>
</dbReference>
<evidence type="ECO:0000313" key="1">
    <source>
        <dbReference type="EMBL" id="QDE32277.1"/>
    </source>
</evidence>
<dbReference type="SUPFAM" id="SSF53254">
    <property type="entry name" value="Phosphoglycerate mutase-like"/>
    <property type="match status" value="1"/>
</dbReference>
<protein>
    <submittedName>
        <fullName evidence="1">Histidine phosphatase family protein</fullName>
    </submittedName>
</protein>
<dbReference type="PIRSF" id="PIRSF000709">
    <property type="entry name" value="6PFK_2-Ptase"/>
    <property type="match status" value="1"/>
</dbReference>
<dbReference type="PANTHER" id="PTHR48100:SF1">
    <property type="entry name" value="HISTIDINE PHOSPHATASE FAMILY PROTEIN-RELATED"/>
    <property type="match status" value="1"/>
</dbReference>
<name>A0A4Y5YHY4_9GAMM</name>
<dbReference type="InterPro" id="IPR029033">
    <property type="entry name" value="His_PPase_superfam"/>
</dbReference>
<keyword evidence="2" id="KW-1185">Reference proteome</keyword>
<reference evidence="1 2" key="1">
    <citation type="submission" date="2019-06" db="EMBL/GenBank/DDBJ databases">
        <title>The genome of Shewanella sp. SM1901.</title>
        <authorList>
            <person name="Cha Q."/>
        </authorList>
    </citation>
    <scope>NUCLEOTIDE SEQUENCE [LARGE SCALE GENOMIC DNA]</scope>
    <source>
        <strain evidence="1 2">SM1901</strain>
    </source>
</reference>
<dbReference type="Pfam" id="PF00300">
    <property type="entry name" value="His_Phos_1"/>
    <property type="match status" value="1"/>
</dbReference>
<sequence>MQMKQAKIVFLRHGECEGGEIARGQIDVPLTAQGHEQMRQAFARVTHPISHIFSSPLVRCKTFAASLSQQLTVPLKLVPALQEINFGVWDGQAFDKIYHKSPSQFDAYWRDPWNVENTPEKGESVVDFAERVQQGLIEVAACLQPVLNKTDEADESIPQALVVTHGGVIRCIMGYVLNAGQCSGLFANLAIPYAAIMVLDVYWPDDVDIIDRSQPTAMESKPAKVSFRLHWPNA</sequence>
<organism evidence="1 2">
    <name type="scientific">Shewanella polaris</name>
    <dbReference type="NCBI Taxonomy" id="2588449"/>
    <lineage>
        <taxon>Bacteria</taxon>
        <taxon>Pseudomonadati</taxon>
        <taxon>Pseudomonadota</taxon>
        <taxon>Gammaproteobacteria</taxon>
        <taxon>Alteromonadales</taxon>
        <taxon>Shewanellaceae</taxon>
        <taxon>Shewanella</taxon>
    </lineage>
</organism>
<proteinExistence type="predicted"/>
<dbReference type="PANTHER" id="PTHR48100">
    <property type="entry name" value="BROAD-SPECIFICITY PHOSPHATASE YOR283W-RELATED"/>
    <property type="match status" value="1"/>
</dbReference>
<dbReference type="AlphaFoldDB" id="A0A4Y5YHY4"/>
<dbReference type="SMART" id="SM00855">
    <property type="entry name" value="PGAM"/>
    <property type="match status" value="1"/>
</dbReference>
<dbReference type="Gene3D" id="3.40.50.1240">
    <property type="entry name" value="Phosphoglycerate mutase-like"/>
    <property type="match status" value="1"/>
</dbReference>